<dbReference type="Gene3D" id="3.30.70.1200">
    <property type="entry name" value="Crispr-associated protein, domain 1"/>
    <property type="match status" value="1"/>
</dbReference>
<dbReference type="SMART" id="SM01101">
    <property type="entry name" value="CRISPR_assoc"/>
    <property type="match status" value="1"/>
</dbReference>
<dbReference type="Gene3D" id="3.30.70.1210">
    <property type="entry name" value="Crispr-associated protein, domain 2"/>
    <property type="match status" value="1"/>
</dbReference>
<organism evidence="1 2">
    <name type="scientific">Ideonella dechloratans</name>
    <dbReference type="NCBI Taxonomy" id="36863"/>
    <lineage>
        <taxon>Bacteria</taxon>
        <taxon>Pseudomonadati</taxon>
        <taxon>Pseudomonadota</taxon>
        <taxon>Betaproteobacteria</taxon>
        <taxon>Burkholderiales</taxon>
        <taxon>Sphaerotilaceae</taxon>
        <taxon>Ideonella</taxon>
    </lineage>
</organism>
<dbReference type="Proteomes" id="UP000430120">
    <property type="component" value="Unassembled WGS sequence"/>
</dbReference>
<comment type="caution">
    <text evidence="1">The sequence shown here is derived from an EMBL/GenBank/DDBJ whole genome shotgun (WGS) entry which is preliminary data.</text>
</comment>
<gene>
    <name evidence="1" type="primary">cas6e</name>
    <name evidence="1" type="ORF">F7Q92_05665</name>
</gene>
<dbReference type="EMBL" id="VZPB01000009">
    <property type="protein sequence ID" value="KAB0583959.1"/>
    <property type="molecule type" value="Genomic_DNA"/>
</dbReference>
<dbReference type="InterPro" id="IPR010179">
    <property type="entry name" value="CRISPR-assoc_prot_Cse3"/>
</dbReference>
<name>A0A643FHD2_IDEDE</name>
<evidence type="ECO:0000313" key="1">
    <source>
        <dbReference type="EMBL" id="KAB0583959.1"/>
    </source>
</evidence>
<reference evidence="1 2" key="1">
    <citation type="submission" date="2019-09" db="EMBL/GenBank/DDBJ databases">
        <title>Draft genome sequences of 48 bacterial type strains from the CCUG.</title>
        <authorList>
            <person name="Tunovic T."/>
            <person name="Pineiro-Iglesias B."/>
            <person name="Unosson C."/>
            <person name="Inganas E."/>
            <person name="Ohlen M."/>
            <person name="Cardew S."/>
            <person name="Jensie-Markopoulos S."/>
            <person name="Salva-Serra F."/>
            <person name="Jaen-Luchoro D."/>
            <person name="Karlsson R."/>
            <person name="Svensson-Stadler L."/>
            <person name="Chun J."/>
            <person name="Moore E."/>
        </authorList>
    </citation>
    <scope>NUCLEOTIDE SEQUENCE [LARGE SCALE GENOMIC DNA]</scope>
    <source>
        <strain evidence="1 2">CCUG 30977</strain>
    </source>
</reference>
<sequence length="206" mass="23096">MHLTRLRLDPRSAQARRDLASPYDMHRTLVRAFVSDAEQTPPRFLWRLEPTSPWRAPELLVQSAHPAHWEALAALPGYLQAERAWETRPLDELSGLMAQTRCRFRLWANPTVTREGKRRGLVAEADQLAWLARQGEQHGFSVETVLVTGQDLLDSRKADTRLTLLQVRFEGVLRVTDPTLLSQAVQAGIGPGKAFGCGLLSLARCA</sequence>
<dbReference type="AlphaFoldDB" id="A0A643FHD2"/>
<dbReference type="RefSeq" id="WP_151123215.1">
    <property type="nucleotide sequence ID" value="NZ_CP088082.1"/>
</dbReference>
<dbReference type="SUPFAM" id="SSF117987">
    <property type="entry name" value="CRISPR-associated protein"/>
    <property type="match status" value="2"/>
</dbReference>
<evidence type="ECO:0000313" key="2">
    <source>
        <dbReference type="Proteomes" id="UP000430120"/>
    </source>
</evidence>
<dbReference type="Pfam" id="PF08798">
    <property type="entry name" value="CRISPR_assoc"/>
    <property type="match status" value="1"/>
</dbReference>
<dbReference type="NCBIfam" id="TIGR01907">
    <property type="entry name" value="casE_Cse3"/>
    <property type="match status" value="1"/>
</dbReference>
<proteinExistence type="predicted"/>
<dbReference type="OrthoDB" id="9795689at2"/>
<keyword evidence="2" id="KW-1185">Reference proteome</keyword>
<accession>A0A643FHD2</accession>
<dbReference type="CDD" id="cd09727">
    <property type="entry name" value="Cas6_I-E"/>
    <property type="match status" value="1"/>
</dbReference>
<protein>
    <submittedName>
        <fullName evidence="1">Type I-E CRISPR-associated protein Cas6/Cse3/CasE</fullName>
    </submittedName>
</protein>